<dbReference type="AlphaFoldDB" id="A0A183DIU0"/>
<sequence length="76" mass="8728">MLRSICMQHQRLVDKFRSAKLSAPHLEQASAYCERYFTLLGRISSWDIPEGQTIPADVIPELPSSSMQSQVCWFQI</sequence>
<name>A0A183DIU0_9BILA</name>
<gene>
    <name evidence="1" type="ORF">GPUH_LOCUS8634</name>
</gene>
<evidence type="ECO:0000313" key="1">
    <source>
        <dbReference type="EMBL" id="VDK64069.1"/>
    </source>
</evidence>
<dbReference type="Proteomes" id="UP000271098">
    <property type="component" value="Unassembled WGS sequence"/>
</dbReference>
<dbReference type="WBParaSite" id="GPUH_0000864101-mRNA-1">
    <property type="protein sequence ID" value="GPUH_0000864101-mRNA-1"/>
    <property type="gene ID" value="GPUH_0000864101"/>
</dbReference>
<accession>A0A183DIU0</accession>
<evidence type="ECO:0000313" key="3">
    <source>
        <dbReference type="WBParaSite" id="GPUH_0000864101-mRNA-1"/>
    </source>
</evidence>
<reference evidence="3" key="1">
    <citation type="submission" date="2016-06" db="UniProtKB">
        <authorList>
            <consortium name="WormBaseParasite"/>
        </authorList>
    </citation>
    <scope>IDENTIFICATION</scope>
</reference>
<protein>
    <submittedName>
        <fullName evidence="3">KNOX2 domain-containing protein</fullName>
    </submittedName>
</protein>
<keyword evidence="2" id="KW-1185">Reference proteome</keyword>
<evidence type="ECO:0000313" key="2">
    <source>
        <dbReference type="Proteomes" id="UP000271098"/>
    </source>
</evidence>
<proteinExistence type="predicted"/>
<organism evidence="3">
    <name type="scientific">Gongylonema pulchrum</name>
    <dbReference type="NCBI Taxonomy" id="637853"/>
    <lineage>
        <taxon>Eukaryota</taxon>
        <taxon>Metazoa</taxon>
        <taxon>Ecdysozoa</taxon>
        <taxon>Nematoda</taxon>
        <taxon>Chromadorea</taxon>
        <taxon>Rhabditida</taxon>
        <taxon>Spirurina</taxon>
        <taxon>Spiruromorpha</taxon>
        <taxon>Spiruroidea</taxon>
        <taxon>Gongylonematidae</taxon>
        <taxon>Gongylonema</taxon>
    </lineage>
</organism>
<reference evidence="1 2" key="2">
    <citation type="submission" date="2018-11" db="EMBL/GenBank/DDBJ databases">
        <authorList>
            <consortium name="Pathogen Informatics"/>
        </authorList>
    </citation>
    <scope>NUCLEOTIDE SEQUENCE [LARGE SCALE GENOMIC DNA]</scope>
</reference>
<dbReference type="EMBL" id="UYRT01025726">
    <property type="protein sequence ID" value="VDK64069.1"/>
    <property type="molecule type" value="Genomic_DNA"/>
</dbReference>